<dbReference type="EMBL" id="LBVC01000083">
    <property type="protein sequence ID" value="KKQ76156.1"/>
    <property type="molecule type" value="Genomic_DNA"/>
</dbReference>
<reference evidence="1 2" key="1">
    <citation type="journal article" date="2015" name="Nature">
        <title>rRNA introns, odd ribosomes, and small enigmatic genomes across a large radiation of phyla.</title>
        <authorList>
            <person name="Brown C.T."/>
            <person name="Hug L.A."/>
            <person name="Thomas B.C."/>
            <person name="Sharon I."/>
            <person name="Castelle C.J."/>
            <person name="Singh A."/>
            <person name="Wilkins M.J."/>
            <person name="Williams K.H."/>
            <person name="Banfield J.F."/>
        </authorList>
    </citation>
    <scope>NUCLEOTIDE SEQUENCE [LARGE SCALE GENOMIC DNA]</scope>
</reference>
<accession>A0A0G0NGE8</accession>
<protein>
    <submittedName>
        <fullName evidence="1">Uncharacterized protein</fullName>
    </submittedName>
</protein>
<evidence type="ECO:0000313" key="2">
    <source>
        <dbReference type="Proteomes" id="UP000034324"/>
    </source>
</evidence>
<evidence type="ECO:0000313" key="1">
    <source>
        <dbReference type="EMBL" id="KKQ76156.1"/>
    </source>
</evidence>
<proteinExistence type="predicted"/>
<dbReference type="Proteomes" id="UP000034324">
    <property type="component" value="Unassembled WGS sequence"/>
</dbReference>
<dbReference type="AlphaFoldDB" id="A0A0G0NGE8"/>
<name>A0A0G0NGE8_9BACT</name>
<feature type="non-terminal residue" evidence="1">
    <location>
        <position position="1"/>
    </location>
</feature>
<comment type="caution">
    <text evidence="1">The sequence shown here is derived from an EMBL/GenBank/DDBJ whole genome shotgun (WGS) entry which is preliminary data.</text>
</comment>
<gene>
    <name evidence="1" type="ORF">US99_C0083G0001</name>
</gene>
<organism evidence="1 2">
    <name type="scientific">Candidatus Daviesbacteria bacterium GW2011_GWF2_38_6</name>
    <dbReference type="NCBI Taxonomy" id="1618432"/>
    <lineage>
        <taxon>Bacteria</taxon>
        <taxon>Candidatus Daviesiibacteriota</taxon>
    </lineage>
</organism>
<sequence>CNIVKNSTGRPDADVASIINHHSGGVTKQTSKYLETACVVTKTIETICQTIFVYWY</sequence>